<reference evidence="3" key="2">
    <citation type="submission" date="2025-09" db="UniProtKB">
        <authorList>
            <consortium name="Ensembl"/>
        </authorList>
    </citation>
    <scope>IDENTIFICATION</scope>
</reference>
<dbReference type="FunFam" id="2.130.10.10:FF:000544">
    <property type="entry name" value="cleavage and polyadenylation specificity factor subunit 1"/>
    <property type="match status" value="1"/>
</dbReference>
<dbReference type="InterPro" id="IPR058543">
    <property type="entry name" value="Beta-prop_RSE1/DDB1/CPSF1_2nd"/>
</dbReference>
<feature type="region of interest" description="Disordered" evidence="1">
    <location>
        <begin position="147"/>
        <end position="170"/>
    </location>
</feature>
<dbReference type="Pfam" id="PF23726">
    <property type="entry name" value="Beta-prop_RSE1_2nd"/>
    <property type="match status" value="1"/>
</dbReference>
<dbReference type="GeneTree" id="ENSGT00950000183151"/>
<proteinExistence type="predicted"/>
<feature type="domain" description="RSE1/DDB1/CPSF1 second beta-propeller" evidence="2">
    <location>
        <begin position="130"/>
        <end position="304"/>
    </location>
</feature>
<protein>
    <submittedName>
        <fullName evidence="3">Cleavage and polyadenylation specific factor 1</fullName>
    </submittedName>
</protein>
<dbReference type="Proteomes" id="UP000265020">
    <property type="component" value="Unassembled WGS sequence"/>
</dbReference>
<organism evidence="3 4">
    <name type="scientific">Cyprinodon variegatus</name>
    <name type="common">Sheepshead minnow</name>
    <dbReference type="NCBI Taxonomy" id="28743"/>
    <lineage>
        <taxon>Eukaryota</taxon>
        <taxon>Metazoa</taxon>
        <taxon>Chordata</taxon>
        <taxon>Craniata</taxon>
        <taxon>Vertebrata</taxon>
        <taxon>Euteleostomi</taxon>
        <taxon>Actinopterygii</taxon>
        <taxon>Neopterygii</taxon>
        <taxon>Teleostei</taxon>
        <taxon>Neoteleostei</taxon>
        <taxon>Acanthomorphata</taxon>
        <taxon>Ovalentaria</taxon>
        <taxon>Atherinomorphae</taxon>
        <taxon>Cyprinodontiformes</taxon>
        <taxon>Cyprinodontidae</taxon>
        <taxon>Cyprinodon</taxon>
    </lineage>
</organism>
<accession>A0A3Q2CZQ8</accession>
<dbReference type="AlphaFoldDB" id="A0A3Q2CZQ8"/>
<evidence type="ECO:0000313" key="3">
    <source>
        <dbReference type="Ensembl" id="ENSCVAP00000011586.1"/>
    </source>
</evidence>
<dbReference type="PANTHER" id="PTHR10644">
    <property type="entry name" value="DNA REPAIR/RNA PROCESSING CPSF FAMILY"/>
    <property type="match status" value="1"/>
</dbReference>
<evidence type="ECO:0000259" key="2">
    <source>
        <dbReference type="Pfam" id="PF23726"/>
    </source>
</evidence>
<feature type="compositionally biased region" description="Basic and acidic residues" evidence="1">
    <location>
        <begin position="337"/>
        <end position="355"/>
    </location>
</feature>
<sequence length="386" mass="42861">MVRCLTFRINMSKQFKAFYAVYCIFEHLLVALNVKIYVGKPTLLAIILAPVAVMKRKKITRSHLLLRFSVSMQVCDSILNIGPCANASMGEPAFLSEEFQSNPEPDLEVVVCSGHGKNGALSVLQRSIRPQVVTTFELPGCQDMWTVVSSEEEPEKEEEKTERPLEDDSKRHGFLILSREDSTMILQTGQEIMELDTSGFATQGPTVFAGNIGDDQYIIQVSPMGLRLLEGVKQLHFIPVDLGSPIVHCSVADPYVVIMTAEGVVTMFVLKSDSYMGKTHRLALQKPQISTQSRVIALCAYRDVSGMFTTESKTCSSTKEDFISRSLSEEETVYQDLRYDDPGRRDRPAAPHAGEDLPPPADVAERSQHLAASLCRAQPESLQVRT</sequence>
<dbReference type="Ensembl" id="ENSCVAT00000018596.1">
    <property type="protein sequence ID" value="ENSCVAP00000011586.1"/>
    <property type="gene ID" value="ENSCVAG00000014059.1"/>
</dbReference>
<reference evidence="3" key="1">
    <citation type="submission" date="2025-08" db="UniProtKB">
        <authorList>
            <consortium name="Ensembl"/>
        </authorList>
    </citation>
    <scope>IDENTIFICATION</scope>
</reference>
<feature type="compositionally biased region" description="Basic and acidic residues" evidence="1">
    <location>
        <begin position="157"/>
        <end position="170"/>
    </location>
</feature>
<dbReference type="InterPro" id="IPR050358">
    <property type="entry name" value="RSE1/DDB1/CFT1"/>
</dbReference>
<dbReference type="InterPro" id="IPR015943">
    <property type="entry name" value="WD40/YVTN_repeat-like_dom_sf"/>
</dbReference>
<feature type="region of interest" description="Disordered" evidence="1">
    <location>
        <begin position="336"/>
        <end position="369"/>
    </location>
</feature>
<name>A0A3Q2CZQ8_CYPVA</name>
<dbReference type="FunFam" id="2.130.10.10:FF:002223">
    <property type="entry name" value="Cleavage and polyadenylation specific factor 1"/>
    <property type="match status" value="1"/>
</dbReference>
<dbReference type="Gene3D" id="2.130.10.10">
    <property type="entry name" value="YVTN repeat-like/Quinoprotein amine dehydrogenase"/>
    <property type="match status" value="1"/>
</dbReference>
<evidence type="ECO:0000313" key="4">
    <source>
        <dbReference type="Proteomes" id="UP000265020"/>
    </source>
</evidence>
<keyword evidence="4" id="KW-1185">Reference proteome</keyword>
<evidence type="ECO:0000256" key="1">
    <source>
        <dbReference type="SAM" id="MobiDB-lite"/>
    </source>
</evidence>